<dbReference type="GO" id="GO:0043842">
    <property type="term" value="F:Kdo transferase activity"/>
    <property type="evidence" value="ECO:0007669"/>
    <property type="project" value="UniProtKB-EC"/>
</dbReference>
<dbReference type="PANTHER" id="PTHR42755:SF1">
    <property type="entry name" value="3-DEOXY-D-MANNO-OCTULOSONIC ACID TRANSFERASE, MITOCHONDRIAL-RELATED"/>
    <property type="match status" value="1"/>
</dbReference>
<keyword evidence="7" id="KW-0448">Lipopolysaccharide biosynthesis</keyword>
<dbReference type="NCBIfam" id="NF004389">
    <property type="entry name" value="PRK05749.1-5"/>
    <property type="match status" value="1"/>
</dbReference>
<comment type="pathway">
    <text evidence="1 7">Bacterial outer membrane biogenesis; LPS core biosynthesis.</text>
</comment>
<evidence type="ECO:0000256" key="4">
    <source>
        <dbReference type="ARBA" id="ARBA00022679"/>
    </source>
</evidence>
<evidence type="ECO:0000313" key="10">
    <source>
        <dbReference type="Proteomes" id="UP001171111"/>
    </source>
</evidence>
<dbReference type="PANTHER" id="PTHR42755">
    <property type="entry name" value="3-DEOXY-MANNO-OCTULOSONATE CYTIDYLYLTRANSFERASE"/>
    <property type="match status" value="1"/>
</dbReference>
<keyword evidence="7" id="KW-1003">Cell membrane</keyword>
<dbReference type="Pfam" id="PF04413">
    <property type="entry name" value="Glycos_transf_N"/>
    <property type="match status" value="1"/>
</dbReference>
<feature type="domain" description="3-deoxy-D-manno-octulosonic-acid transferase N-terminal" evidence="8">
    <location>
        <begin position="66"/>
        <end position="227"/>
    </location>
</feature>
<evidence type="ECO:0000256" key="1">
    <source>
        <dbReference type="ARBA" id="ARBA00004713"/>
    </source>
</evidence>
<comment type="function">
    <text evidence="7">Involved in lipopolysaccharide (LPS) biosynthesis. Catalyzes the transfer of 3-deoxy-D-manno-octulosonate (Kdo) residue(s) from CMP-Kdo to lipid IV(A), the tetraacyldisaccharide-1,4'-bisphosphate precursor of lipid A.</text>
</comment>
<dbReference type="SUPFAM" id="SSF53756">
    <property type="entry name" value="UDP-Glycosyltransferase/glycogen phosphorylase"/>
    <property type="match status" value="1"/>
</dbReference>
<protein>
    <recommendedName>
        <fullName evidence="3 7">3-deoxy-D-manno-octulosonic acid transferase</fullName>
        <shortName evidence="7">Kdo transferase</shortName>
        <ecNumber evidence="2 7">2.4.99.12</ecNumber>
    </recommendedName>
    <alternativeName>
        <fullName evidence="5 7">Lipid IV(A) 3-deoxy-D-manno-octulosonic acid transferase</fullName>
    </alternativeName>
</protein>
<keyword evidence="10" id="KW-1185">Reference proteome</keyword>
<dbReference type="Proteomes" id="UP001171111">
    <property type="component" value="Unassembled WGS sequence"/>
</dbReference>
<evidence type="ECO:0000256" key="5">
    <source>
        <dbReference type="ARBA" id="ARBA00031445"/>
    </source>
</evidence>
<evidence type="ECO:0000259" key="8">
    <source>
        <dbReference type="Pfam" id="PF04413"/>
    </source>
</evidence>
<evidence type="ECO:0000313" key="9">
    <source>
        <dbReference type="EMBL" id="MDO2408603.1"/>
    </source>
</evidence>
<dbReference type="EMBL" id="JAULJQ010000001">
    <property type="protein sequence ID" value="MDO2408603.1"/>
    <property type="molecule type" value="Genomic_DNA"/>
</dbReference>
<dbReference type="InterPro" id="IPR007507">
    <property type="entry name" value="Glycos_transf_N"/>
</dbReference>
<dbReference type="RefSeq" id="WP_302243327.1">
    <property type="nucleotide sequence ID" value="NZ_JAULJQ010000001.1"/>
</dbReference>
<proteinExistence type="inferred from homology"/>
<keyword evidence="7" id="KW-0472">Membrane</keyword>
<comment type="caution">
    <text evidence="9">The sequence shown here is derived from an EMBL/GenBank/DDBJ whole genome shotgun (WGS) entry which is preliminary data.</text>
</comment>
<reference evidence="9 10" key="1">
    <citation type="submission" date="2023-06" db="EMBL/GenBank/DDBJ databases">
        <title>Campylobacter magnum sp. nov., isolated from cecal contents of domestic pigs (Sus scrofa domesticus).</title>
        <authorList>
            <person name="Papic B."/>
            <person name="Gruntar I."/>
        </authorList>
    </citation>
    <scope>NUCLEOTIDE SEQUENCE [LARGE SCALE GENOMIC DNA]</scope>
    <source>
        <strain evidence="10">34484-21</strain>
    </source>
</reference>
<dbReference type="Gene3D" id="3.40.50.2000">
    <property type="entry name" value="Glycogen Phosphorylase B"/>
    <property type="match status" value="1"/>
</dbReference>
<dbReference type="InterPro" id="IPR038107">
    <property type="entry name" value="Glycos_transf_N_sf"/>
</dbReference>
<comment type="similarity">
    <text evidence="7">Belongs to the glycosyltransferase group 1 family.</text>
</comment>
<evidence type="ECO:0000256" key="7">
    <source>
        <dbReference type="RuleBase" id="RU365103"/>
    </source>
</evidence>
<comment type="catalytic activity">
    <reaction evidence="6 7">
        <text>lipid IVA (E. coli) + CMP-3-deoxy-beta-D-manno-octulosonate = alpha-Kdo-(2-&gt;6)-lipid IVA (E. coli) + CMP + H(+)</text>
        <dbReference type="Rhea" id="RHEA:28066"/>
        <dbReference type="ChEBI" id="CHEBI:15378"/>
        <dbReference type="ChEBI" id="CHEBI:58603"/>
        <dbReference type="ChEBI" id="CHEBI:60364"/>
        <dbReference type="ChEBI" id="CHEBI:60377"/>
        <dbReference type="ChEBI" id="CHEBI:85987"/>
        <dbReference type="EC" id="2.4.99.12"/>
    </reaction>
</comment>
<comment type="subcellular location">
    <subcellularLocation>
        <location evidence="7">Cell membrane</location>
    </subcellularLocation>
</comment>
<dbReference type="EC" id="2.4.99.12" evidence="2 7"/>
<organism evidence="9 10">
    <name type="scientific">Campylobacter magnus</name>
    <dbReference type="NCBI Taxonomy" id="3026462"/>
    <lineage>
        <taxon>Bacteria</taxon>
        <taxon>Pseudomonadati</taxon>
        <taxon>Campylobacterota</taxon>
        <taxon>Epsilonproteobacteria</taxon>
        <taxon>Campylobacterales</taxon>
        <taxon>Campylobacteraceae</taxon>
        <taxon>Campylobacter</taxon>
    </lineage>
</organism>
<name>A0ABT8T5B4_9BACT</name>
<keyword evidence="9" id="KW-0328">Glycosyltransferase</keyword>
<dbReference type="InterPro" id="IPR039901">
    <property type="entry name" value="Kdotransferase"/>
</dbReference>
<evidence type="ECO:0000256" key="3">
    <source>
        <dbReference type="ARBA" id="ARBA00019077"/>
    </source>
</evidence>
<accession>A0ABT8T5B4</accession>
<sequence length="410" mass="45687">MYNAICAFLLVLASPFLLALSFGRKYKVLLSDELGNSKISSKNSRIPSKNSRISSKNQPKNSILARFFLLNNPALKPCDFYFHACSLGEVSTIEPFVKALQKEAKSVRITVCTATGYARAREFCDEVAFLPFECFLPFWLKECKTLVVFEAELWLNLFACAKKQGAKVILLNARLSQSSLPKYRRFLRYYKTLFSYCDLVLAQSESDAKRLEILGAKNIKVLGNVKSALLPRPSKKLSSNYEHIIVLASSHEGEEKGILEFLRLKKGEQLIIAPRHPQRFSAVCELVRGWAEQNNYSSQCFSKNTDLKAQVVVMDSLGELINIYAIADTVILAGSFSAGIGGHNPFEPASFNCGIISGAFFHNQKVLYSAVQGIKIASDFRAAALLAHEKFSSQITQSCDFNDILEQIKG</sequence>
<gene>
    <name evidence="9" type="primary">waaA</name>
    <name evidence="9" type="ORF">Q2362_00630</name>
</gene>
<keyword evidence="4 7" id="KW-0808">Transferase</keyword>
<evidence type="ECO:0000256" key="6">
    <source>
        <dbReference type="ARBA" id="ARBA00049183"/>
    </source>
</evidence>
<dbReference type="Gene3D" id="3.40.50.11720">
    <property type="entry name" value="3-Deoxy-D-manno-octulosonic-acid transferase, N-terminal domain"/>
    <property type="match status" value="1"/>
</dbReference>
<evidence type="ECO:0000256" key="2">
    <source>
        <dbReference type="ARBA" id="ARBA00012621"/>
    </source>
</evidence>